<sequence length="224" mass="22619">MKRNIVIAAVTTVALIGGGTATALAVSGGDGGAARQAPATAADDRRDPSHGDGTDDDTVRVVSARVSAADAIGAALARTPGTAVSAELDDDDDRRGATVWDVDVLAADGTWRSVDVDARTGAVVGVHAEDEDDTAEVRRALAGTSVSAAEAARAASSQGATVTSVELDDDGADRGWEVETRTAAGAERDHHVDLDTGKVTARASDDAGVEGQDGDDHGHHSDDD</sequence>
<dbReference type="EMBL" id="JAVRFF010000026">
    <property type="protein sequence ID" value="MDT0474995.1"/>
    <property type="molecule type" value="Genomic_DNA"/>
</dbReference>
<evidence type="ECO:0000313" key="5">
    <source>
        <dbReference type="Proteomes" id="UP001180489"/>
    </source>
</evidence>
<evidence type="ECO:0000256" key="1">
    <source>
        <dbReference type="SAM" id="MobiDB-lite"/>
    </source>
</evidence>
<keyword evidence="5" id="KW-1185">Reference proteome</keyword>
<feature type="region of interest" description="Disordered" evidence="1">
    <location>
        <begin position="155"/>
        <end position="224"/>
    </location>
</feature>
<dbReference type="RefSeq" id="WP_311636224.1">
    <property type="nucleotide sequence ID" value="NZ_JAVRFF010000026.1"/>
</dbReference>
<dbReference type="InterPro" id="IPR025711">
    <property type="entry name" value="PepSY"/>
</dbReference>
<feature type="signal peptide" evidence="2">
    <location>
        <begin position="1"/>
        <end position="25"/>
    </location>
</feature>
<feature type="compositionally biased region" description="Basic and acidic residues" evidence="1">
    <location>
        <begin position="172"/>
        <end position="196"/>
    </location>
</feature>
<evidence type="ECO:0000313" key="4">
    <source>
        <dbReference type="EMBL" id="MDT0474995.1"/>
    </source>
</evidence>
<proteinExistence type="predicted"/>
<evidence type="ECO:0000259" key="3">
    <source>
        <dbReference type="Pfam" id="PF03413"/>
    </source>
</evidence>
<feature type="domain" description="PepSY" evidence="3">
    <location>
        <begin position="66"/>
        <end position="126"/>
    </location>
</feature>
<feature type="chain" id="PRO_5045882378" evidence="2">
    <location>
        <begin position="26"/>
        <end position="224"/>
    </location>
</feature>
<gene>
    <name evidence="4" type="ORF">RM863_22990</name>
</gene>
<reference evidence="4" key="1">
    <citation type="submission" date="2024-05" db="EMBL/GenBank/DDBJ databases">
        <title>30 novel species of actinomycetes from the DSMZ collection.</title>
        <authorList>
            <person name="Nouioui I."/>
        </authorList>
    </citation>
    <scope>NUCLEOTIDE SEQUENCE</scope>
    <source>
        <strain evidence="4">DSM 41014</strain>
    </source>
</reference>
<organism evidence="4 5">
    <name type="scientific">Streptomyces hintoniae</name>
    <dbReference type="NCBI Taxonomy" id="3075521"/>
    <lineage>
        <taxon>Bacteria</taxon>
        <taxon>Bacillati</taxon>
        <taxon>Actinomycetota</taxon>
        <taxon>Actinomycetes</taxon>
        <taxon>Kitasatosporales</taxon>
        <taxon>Streptomycetaceae</taxon>
        <taxon>Streptomyces</taxon>
    </lineage>
</organism>
<feature type="domain" description="PepSY" evidence="3">
    <location>
        <begin position="146"/>
        <end position="201"/>
    </location>
</feature>
<feature type="region of interest" description="Disordered" evidence="1">
    <location>
        <begin position="27"/>
        <end position="57"/>
    </location>
</feature>
<name>A0ABU2UNY1_9ACTN</name>
<accession>A0ABU2UNY1</accession>
<feature type="compositionally biased region" description="Basic and acidic residues" evidence="1">
    <location>
        <begin position="42"/>
        <end position="57"/>
    </location>
</feature>
<evidence type="ECO:0000256" key="2">
    <source>
        <dbReference type="SAM" id="SignalP"/>
    </source>
</evidence>
<dbReference type="Pfam" id="PF03413">
    <property type="entry name" value="PepSY"/>
    <property type="match status" value="2"/>
</dbReference>
<comment type="caution">
    <text evidence="4">The sequence shown here is derived from an EMBL/GenBank/DDBJ whole genome shotgun (WGS) entry which is preliminary data.</text>
</comment>
<protein>
    <submittedName>
        <fullName evidence="4">PepSY domain-containing protein</fullName>
    </submittedName>
</protein>
<keyword evidence="2" id="KW-0732">Signal</keyword>
<dbReference type="Proteomes" id="UP001180489">
    <property type="component" value="Unassembled WGS sequence"/>
</dbReference>
<feature type="compositionally biased region" description="Basic and acidic residues" evidence="1">
    <location>
        <begin position="214"/>
        <end position="224"/>
    </location>
</feature>
<dbReference type="Gene3D" id="3.10.450.40">
    <property type="match status" value="2"/>
</dbReference>